<dbReference type="InterPro" id="IPR016041">
    <property type="entry name" value="Ac-CoA_synth_d_su_TIM-brl"/>
</dbReference>
<keyword evidence="3 7" id="KW-0408">Iron</keyword>
<feature type="binding site" evidence="7">
    <location>
        <position position="25"/>
    </location>
    <ligand>
        <name>[4Fe-4S] cluster</name>
        <dbReference type="ChEBI" id="CHEBI:49883"/>
    </ligand>
</feature>
<evidence type="ECO:0000256" key="7">
    <source>
        <dbReference type="PIRSR" id="PIRSR000376-2"/>
    </source>
</evidence>
<dbReference type="Gene3D" id="3.40.50.11600">
    <property type="match status" value="1"/>
</dbReference>
<comment type="caution">
    <text evidence="9">The sequence shown here is derived from an EMBL/GenBank/DDBJ whole genome shotgun (WGS) entry which is preliminary data.</text>
</comment>
<evidence type="ECO:0000256" key="4">
    <source>
        <dbReference type="ARBA" id="ARBA00023014"/>
    </source>
</evidence>
<dbReference type="AlphaFoldDB" id="A0A419T8H7"/>
<dbReference type="PANTHER" id="PTHR36214:SF3">
    <property type="entry name" value="ACETYL-COA DECARBONYLASE_SYNTHASE COMPLEX SUBUNIT GAMMA"/>
    <property type="match status" value="1"/>
</dbReference>
<feature type="binding site" evidence="6">
    <location>
        <position position="343"/>
    </location>
    <ligand>
        <name>5-methoxybenzimidazolylcob(I)amide</name>
        <dbReference type="ChEBI" id="CHEBI:157765"/>
    </ligand>
</feature>
<dbReference type="GO" id="GO:0051539">
    <property type="term" value="F:4 iron, 4 sulfur cluster binding"/>
    <property type="evidence" value="ECO:0007669"/>
    <property type="project" value="UniProtKB-KW"/>
</dbReference>
<dbReference type="InterPro" id="IPR016218">
    <property type="entry name" value="AcylCoA_decarb/synth_gsu"/>
</dbReference>
<keyword evidence="1 7" id="KW-0004">4Fe-4S</keyword>
<accession>A0A419T8H7</accession>
<dbReference type="Pfam" id="PF04060">
    <property type="entry name" value="FeS"/>
    <property type="match status" value="1"/>
</dbReference>
<protein>
    <submittedName>
        <fullName evidence="9">Acetyl-CoA synthase subunit gamma</fullName>
    </submittedName>
</protein>
<proteinExistence type="predicted"/>
<dbReference type="InterPro" id="IPR051069">
    <property type="entry name" value="ACDS_complex_subunit"/>
</dbReference>
<dbReference type="PROSITE" id="PS51656">
    <property type="entry name" value="4FE4S"/>
    <property type="match status" value="1"/>
</dbReference>
<feature type="binding site" evidence="6">
    <location>
        <position position="349"/>
    </location>
    <ligand>
        <name>5-methoxybenzimidazolylcob(I)amide</name>
        <dbReference type="ChEBI" id="CHEBI:157765"/>
    </ligand>
</feature>
<evidence type="ECO:0000256" key="1">
    <source>
        <dbReference type="ARBA" id="ARBA00022485"/>
    </source>
</evidence>
<dbReference type="NCBIfam" id="NF003195">
    <property type="entry name" value="PRK04165.1"/>
    <property type="match status" value="1"/>
</dbReference>
<evidence type="ECO:0000256" key="6">
    <source>
        <dbReference type="PIRSR" id="PIRSR000376-1"/>
    </source>
</evidence>
<keyword evidence="4 7" id="KW-0411">Iron-sulfur</keyword>
<keyword evidence="2 7" id="KW-0479">Metal-binding</keyword>
<evidence type="ECO:0000259" key="8">
    <source>
        <dbReference type="PROSITE" id="PS51656"/>
    </source>
</evidence>
<dbReference type="Gene3D" id="3.20.20.20">
    <property type="entry name" value="Dihydropteroate synthase-like"/>
    <property type="match status" value="1"/>
</dbReference>
<sequence>MALKGLDIFKLTPKKNCKDCGFPTCLAFSMKVAAGAVEISKCPHMSDEALAKLEEATAPLMRTVKFGKGDNEYSLGGETVLFRHEKTYVNRNRFAVMFTDAMTDEEIDKKINNIKKVNYVRIGEEMKVEIAAIKYEGDKDKYLNLVKKIKESDLEVTYMLVCEKPDIVKEALELLKDENPIIYGANKENYEEMVGLVKDNKFPLGLKADNLEGLYELVEKVQELNYKELLLGTEGESIKDTFTKTVQIRRTALKEEDRKFGYPSVVFVNELAGEDKFMTTALASLFTLRYGSIIVLNDIDYSIALPLFALRQNIFTDPQRPMTVEPDVYAVNDADENSPVLVTVDFALTYFIVSGEVERSKVPAWLAIPDAGGYSVLTAWAAGKLSGSTIANFIKESGVEEKTKCRKLIIPGKVAVLKGEIEDNLPDWEIIVGPDEAMHLPKFLKELNESIRAEAQGA</sequence>
<organism evidence="9 10">
    <name type="scientific">Thermohalobacter berrensis</name>
    <dbReference type="NCBI Taxonomy" id="99594"/>
    <lineage>
        <taxon>Bacteria</taxon>
        <taxon>Bacillati</taxon>
        <taxon>Bacillota</taxon>
        <taxon>Tissierellia</taxon>
        <taxon>Tissierellales</taxon>
        <taxon>Thermohalobacteraceae</taxon>
        <taxon>Thermohalobacter</taxon>
    </lineage>
</organism>
<dbReference type="Pfam" id="PF03599">
    <property type="entry name" value="CdhD"/>
    <property type="match status" value="1"/>
</dbReference>
<feature type="domain" description="4Fe-4S" evidence="8">
    <location>
        <begin position="1"/>
        <end position="59"/>
    </location>
</feature>
<dbReference type="EMBL" id="MCIB01000004">
    <property type="protein sequence ID" value="RKD33781.1"/>
    <property type="molecule type" value="Genomic_DNA"/>
</dbReference>
<evidence type="ECO:0000256" key="3">
    <source>
        <dbReference type="ARBA" id="ARBA00023004"/>
    </source>
</evidence>
<dbReference type="InterPro" id="IPR007202">
    <property type="entry name" value="4Fe-4S_dom"/>
</dbReference>
<evidence type="ECO:0000256" key="5">
    <source>
        <dbReference type="ARBA" id="ARBA00023285"/>
    </source>
</evidence>
<feature type="binding site" evidence="6">
    <location>
        <position position="437"/>
    </location>
    <ligand>
        <name>5-methoxybenzimidazolylcob(I)amide</name>
        <dbReference type="ChEBI" id="CHEBI:157765"/>
    </ligand>
</feature>
<feature type="binding site" evidence="7">
    <location>
        <position position="42"/>
    </location>
    <ligand>
        <name>[4Fe-4S] cluster</name>
        <dbReference type="ChEBI" id="CHEBI:49883"/>
    </ligand>
</feature>
<dbReference type="RefSeq" id="WP_120167539.1">
    <property type="nucleotide sequence ID" value="NZ_MCIB01000004.1"/>
</dbReference>
<dbReference type="PIRSF" id="PIRSF000376">
    <property type="entry name" value="AcCoA_decarb_gamma"/>
    <property type="match status" value="1"/>
</dbReference>
<dbReference type="GO" id="GO:0008168">
    <property type="term" value="F:methyltransferase activity"/>
    <property type="evidence" value="ECO:0007669"/>
    <property type="project" value="InterPro"/>
</dbReference>
<feature type="binding site" evidence="6">
    <location>
        <begin position="373"/>
        <end position="376"/>
    </location>
    <ligand>
        <name>5-methoxybenzimidazolylcob(I)amide</name>
        <dbReference type="ChEBI" id="CHEBI:157765"/>
    </ligand>
</feature>
<feature type="binding site" evidence="7">
    <location>
        <position position="20"/>
    </location>
    <ligand>
        <name>[4Fe-4S] cluster</name>
        <dbReference type="ChEBI" id="CHEBI:49883"/>
    </ligand>
</feature>
<reference evidence="9 10" key="1">
    <citation type="submission" date="2016-08" db="EMBL/GenBank/DDBJ databases">
        <title>Novel Firmicutes and Novel Genomes.</title>
        <authorList>
            <person name="Poppleton D.I."/>
            <person name="Gribaldo S."/>
        </authorList>
    </citation>
    <scope>NUCLEOTIDE SEQUENCE [LARGE SCALE GENOMIC DNA]</scope>
    <source>
        <strain evidence="9 10">CTT3</strain>
    </source>
</reference>
<dbReference type="InterPro" id="IPR011005">
    <property type="entry name" value="Dihydropteroate_synth-like_sf"/>
</dbReference>
<dbReference type="PANTHER" id="PTHR36214">
    <property type="match status" value="1"/>
</dbReference>
<keyword evidence="5" id="KW-0170">Cobalt</keyword>
<dbReference type="GO" id="GO:0046356">
    <property type="term" value="P:acetyl-CoA catabolic process"/>
    <property type="evidence" value="ECO:0007669"/>
    <property type="project" value="InterPro"/>
</dbReference>
<dbReference type="Proteomes" id="UP000284177">
    <property type="component" value="Unassembled WGS sequence"/>
</dbReference>
<gene>
    <name evidence="9" type="ORF">BET03_08645</name>
</gene>
<dbReference type="OrthoDB" id="140437at2"/>
<name>A0A419T8H7_9FIRM</name>
<keyword evidence="10" id="KW-1185">Reference proteome</keyword>
<dbReference type="GO" id="GO:0005506">
    <property type="term" value="F:iron ion binding"/>
    <property type="evidence" value="ECO:0007669"/>
    <property type="project" value="InterPro"/>
</dbReference>
<evidence type="ECO:0000313" key="10">
    <source>
        <dbReference type="Proteomes" id="UP000284177"/>
    </source>
</evidence>
<feature type="binding site" evidence="7">
    <location>
        <position position="17"/>
    </location>
    <ligand>
        <name>[4Fe-4S] cluster</name>
        <dbReference type="ChEBI" id="CHEBI:49883"/>
    </ligand>
</feature>
<evidence type="ECO:0000256" key="2">
    <source>
        <dbReference type="ARBA" id="ARBA00022723"/>
    </source>
</evidence>
<evidence type="ECO:0000313" key="9">
    <source>
        <dbReference type="EMBL" id="RKD33781.1"/>
    </source>
</evidence>